<keyword evidence="1" id="KW-1133">Transmembrane helix</keyword>
<dbReference type="RefSeq" id="WP_164696754.1">
    <property type="nucleotide sequence ID" value="NZ_JAAIKB010000011.1"/>
</dbReference>
<evidence type="ECO:0000256" key="1">
    <source>
        <dbReference type="SAM" id="Phobius"/>
    </source>
</evidence>
<feature type="transmembrane region" description="Helical" evidence="1">
    <location>
        <begin position="32"/>
        <end position="53"/>
    </location>
</feature>
<proteinExistence type="predicted"/>
<dbReference type="EMBL" id="JAAIKB010000011">
    <property type="protein sequence ID" value="NGM22836.1"/>
    <property type="molecule type" value="Genomic_DNA"/>
</dbReference>
<name>A0A6M1LQZ5_9PROT</name>
<organism evidence="2 3">
    <name type="scientific">Falsiroseomonas algicola</name>
    <dbReference type="NCBI Taxonomy" id="2716930"/>
    <lineage>
        <taxon>Bacteria</taxon>
        <taxon>Pseudomonadati</taxon>
        <taxon>Pseudomonadota</taxon>
        <taxon>Alphaproteobacteria</taxon>
        <taxon>Acetobacterales</taxon>
        <taxon>Roseomonadaceae</taxon>
        <taxon>Falsiroseomonas</taxon>
    </lineage>
</organism>
<evidence type="ECO:0000313" key="3">
    <source>
        <dbReference type="Proteomes" id="UP000475385"/>
    </source>
</evidence>
<accession>A0A6M1LQZ5</accession>
<keyword evidence="3" id="KW-1185">Reference proteome</keyword>
<keyword evidence="1" id="KW-0472">Membrane</keyword>
<dbReference type="Proteomes" id="UP000475385">
    <property type="component" value="Unassembled WGS sequence"/>
</dbReference>
<sequence length="88" mass="9496">MMDIALGLFALAYSGLVLFTVASSLRRLYPPVRSAVMAFVLSVVVHGATTLMAGELAKIAFFFWAVPHALILPLLLYSARRQARSTGA</sequence>
<gene>
    <name evidence="2" type="ORF">G3576_22675</name>
</gene>
<feature type="transmembrane region" description="Helical" evidence="1">
    <location>
        <begin position="6"/>
        <end position="25"/>
    </location>
</feature>
<reference evidence="2 3" key="1">
    <citation type="submission" date="2020-02" db="EMBL/GenBank/DDBJ databases">
        <authorList>
            <person name="Kim H.M."/>
            <person name="Jeon C.O."/>
        </authorList>
    </citation>
    <scope>NUCLEOTIDE SEQUENCE [LARGE SCALE GENOMIC DNA]</scope>
    <source>
        <strain evidence="2 3">PeD5</strain>
    </source>
</reference>
<dbReference type="AlphaFoldDB" id="A0A6M1LQZ5"/>
<keyword evidence="1" id="KW-0812">Transmembrane</keyword>
<feature type="transmembrane region" description="Helical" evidence="1">
    <location>
        <begin position="59"/>
        <end position="77"/>
    </location>
</feature>
<comment type="caution">
    <text evidence="2">The sequence shown here is derived from an EMBL/GenBank/DDBJ whole genome shotgun (WGS) entry which is preliminary data.</text>
</comment>
<evidence type="ECO:0000313" key="2">
    <source>
        <dbReference type="EMBL" id="NGM22836.1"/>
    </source>
</evidence>
<reference evidence="2 3" key="2">
    <citation type="submission" date="2020-03" db="EMBL/GenBank/DDBJ databases">
        <title>Roseomonas stagni sp. nov., isolated from pond water in Japan.</title>
        <authorList>
            <person name="Furuhata K."/>
            <person name="Miyamoto H."/>
            <person name="Goto K."/>
        </authorList>
    </citation>
    <scope>NUCLEOTIDE SEQUENCE [LARGE SCALE GENOMIC DNA]</scope>
    <source>
        <strain evidence="2 3">PeD5</strain>
    </source>
</reference>
<protein>
    <submittedName>
        <fullName evidence="2">Uncharacterized protein</fullName>
    </submittedName>
</protein>